<accession>A0ABR1FXK5</accession>
<feature type="region of interest" description="Disordered" evidence="1">
    <location>
        <begin position="1"/>
        <end position="102"/>
    </location>
</feature>
<comment type="caution">
    <text evidence="2">The sequence shown here is derived from an EMBL/GenBank/DDBJ whole genome shotgun (WGS) entry which is preliminary data.</text>
</comment>
<feature type="compositionally biased region" description="Basic and acidic residues" evidence="1">
    <location>
        <begin position="68"/>
        <end position="80"/>
    </location>
</feature>
<gene>
    <name evidence="2" type="ORF">SO694_0005417</name>
</gene>
<organism evidence="2 3">
    <name type="scientific">Aureococcus anophagefferens</name>
    <name type="common">Harmful bloom alga</name>
    <dbReference type="NCBI Taxonomy" id="44056"/>
    <lineage>
        <taxon>Eukaryota</taxon>
        <taxon>Sar</taxon>
        <taxon>Stramenopiles</taxon>
        <taxon>Ochrophyta</taxon>
        <taxon>Pelagophyceae</taxon>
        <taxon>Pelagomonadales</taxon>
        <taxon>Pelagomonadaceae</taxon>
        <taxon>Aureococcus</taxon>
    </lineage>
</organism>
<evidence type="ECO:0000313" key="2">
    <source>
        <dbReference type="EMBL" id="KAK7241005.1"/>
    </source>
</evidence>
<dbReference type="PANTHER" id="PTHR21356">
    <property type="entry name" value="ARMADILLO REPEAT CONTAINING 2"/>
    <property type="match status" value="1"/>
</dbReference>
<feature type="compositionally biased region" description="Acidic residues" evidence="1">
    <location>
        <begin position="90"/>
        <end position="101"/>
    </location>
</feature>
<dbReference type="Gene3D" id="1.25.10.10">
    <property type="entry name" value="Leucine-rich Repeat Variant"/>
    <property type="match status" value="3"/>
</dbReference>
<evidence type="ECO:0008006" key="4">
    <source>
        <dbReference type="Google" id="ProtNLM"/>
    </source>
</evidence>
<sequence length="745" mass="79153">MMDMRKPVRGTIASAISEARASLKDPSRPFTPAAMTRNRALFFEDPSGARGDSLGSSLRRSVVTQQATKREQRQSERREAPPPARAPPGPEDDGGDDDDDADPRAERLRRAAAALDRLSAAEPDDVSDRLSVLDSWFESQTFNDAPSAARTAVVEALVRGLDHDDLRSRLIIARETLRLLDGTVLAGDGPREAATFRAAFQASRTPANDPLFFDVKLVAVLLAALARAAQKLAPAARKEDRARQRAAPAALEPLIYAAGTIKNLTNHDGHLRPLGQLGIICTLCDLLRAAVAHHRHEEKRTVDDASEKRRFDTRKKQVAQLLVQVSGALRNMCAEKSQLRQLGAARAATALAACLRPFGTRYWELTLNVARALAKLSLHEPTRTALHGDPKRLGDVLATLEAAHEGALALGGTAEPSDALAPMPAVVLRLAFALGNLTASNDANRVVLGIDHGGALPLVAMLEKSGAAFLAGGGGDDAEQVLIKLIRLVANMSINPDVGVLVANAPGVRSLTRLLRVALDRSREELVLNIVSAITNLSYYVTHRPPRAYGFKEDESLFADHGATCGGLLDALLHDNSEAVSETARAFGNFSRDAAARRIMRDVGADEALVLLLVHTSRDVAFAAAGALVNVAADPATKGILLRDDLGGTRELVEIVRRAGLQDLALAAVACKALHNLLLEAEVGGAAALLGARVHGRLRDTLAELVDAAEDAATIAAETPGAEPDAGCTDFLAAARALQLILDEA</sequence>
<feature type="compositionally biased region" description="Low complexity" evidence="1">
    <location>
        <begin position="48"/>
        <end position="61"/>
    </location>
</feature>
<dbReference type="InterPro" id="IPR016024">
    <property type="entry name" value="ARM-type_fold"/>
</dbReference>
<evidence type="ECO:0000256" key="1">
    <source>
        <dbReference type="SAM" id="MobiDB-lite"/>
    </source>
</evidence>
<name>A0ABR1FXK5_AURAN</name>
<dbReference type="InterPro" id="IPR011989">
    <property type="entry name" value="ARM-like"/>
</dbReference>
<dbReference type="PANTHER" id="PTHR21356:SF1">
    <property type="entry name" value="ARMADILLO REPEAT-CONTAINING PROTEIN 2"/>
    <property type="match status" value="1"/>
</dbReference>
<dbReference type="Proteomes" id="UP001363151">
    <property type="component" value="Unassembled WGS sequence"/>
</dbReference>
<dbReference type="EMBL" id="JBBJCI010000207">
    <property type="protein sequence ID" value="KAK7241005.1"/>
    <property type="molecule type" value="Genomic_DNA"/>
</dbReference>
<reference evidence="2 3" key="1">
    <citation type="submission" date="2024-03" db="EMBL/GenBank/DDBJ databases">
        <title>Aureococcus anophagefferens CCMP1851 and Kratosvirus quantuckense: Draft genome of a second virus-susceptible host strain in the model system.</title>
        <authorList>
            <person name="Chase E."/>
            <person name="Truchon A.R."/>
            <person name="Schepens W."/>
            <person name="Wilhelm S.W."/>
        </authorList>
    </citation>
    <scope>NUCLEOTIDE SEQUENCE [LARGE SCALE GENOMIC DNA]</scope>
    <source>
        <strain evidence="2 3">CCMP1851</strain>
    </source>
</reference>
<dbReference type="SMART" id="SM00185">
    <property type="entry name" value="ARM"/>
    <property type="match status" value="4"/>
</dbReference>
<protein>
    <recommendedName>
        <fullName evidence="4">Armadillo repeat-containing domain-containing protein</fullName>
    </recommendedName>
</protein>
<evidence type="ECO:0000313" key="3">
    <source>
        <dbReference type="Proteomes" id="UP001363151"/>
    </source>
</evidence>
<keyword evidence="3" id="KW-1185">Reference proteome</keyword>
<dbReference type="InterPro" id="IPR038905">
    <property type="entry name" value="ARMC2"/>
</dbReference>
<proteinExistence type="predicted"/>
<dbReference type="InterPro" id="IPR000225">
    <property type="entry name" value="Armadillo"/>
</dbReference>
<dbReference type="SUPFAM" id="SSF48371">
    <property type="entry name" value="ARM repeat"/>
    <property type="match status" value="1"/>
</dbReference>